<organism evidence="1 2">
    <name type="scientific">Dorcoceras hygrometricum</name>
    <dbReference type="NCBI Taxonomy" id="472368"/>
    <lineage>
        <taxon>Eukaryota</taxon>
        <taxon>Viridiplantae</taxon>
        <taxon>Streptophyta</taxon>
        <taxon>Embryophyta</taxon>
        <taxon>Tracheophyta</taxon>
        <taxon>Spermatophyta</taxon>
        <taxon>Magnoliopsida</taxon>
        <taxon>eudicotyledons</taxon>
        <taxon>Gunneridae</taxon>
        <taxon>Pentapetalae</taxon>
        <taxon>asterids</taxon>
        <taxon>lamiids</taxon>
        <taxon>Lamiales</taxon>
        <taxon>Gesneriaceae</taxon>
        <taxon>Didymocarpoideae</taxon>
        <taxon>Trichosporeae</taxon>
        <taxon>Loxocarpinae</taxon>
        <taxon>Dorcoceras</taxon>
    </lineage>
</organism>
<protein>
    <submittedName>
        <fullName evidence="1">Uncharacterized protein</fullName>
    </submittedName>
</protein>
<dbReference type="Proteomes" id="UP000250235">
    <property type="component" value="Unassembled WGS sequence"/>
</dbReference>
<dbReference type="AlphaFoldDB" id="A0A2Z7BVJ7"/>
<reference evidence="1 2" key="1">
    <citation type="journal article" date="2015" name="Proc. Natl. Acad. Sci. U.S.A.">
        <title>The resurrection genome of Boea hygrometrica: A blueprint for survival of dehydration.</title>
        <authorList>
            <person name="Xiao L."/>
            <person name="Yang G."/>
            <person name="Zhang L."/>
            <person name="Yang X."/>
            <person name="Zhao S."/>
            <person name="Ji Z."/>
            <person name="Zhou Q."/>
            <person name="Hu M."/>
            <person name="Wang Y."/>
            <person name="Chen M."/>
            <person name="Xu Y."/>
            <person name="Jin H."/>
            <person name="Xiao X."/>
            <person name="Hu G."/>
            <person name="Bao F."/>
            <person name="Hu Y."/>
            <person name="Wan P."/>
            <person name="Li L."/>
            <person name="Deng X."/>
            <person name="Kuang T."/>
            <person name="Xiang C."/>
            <person name="Zhu J.K."/>
            <person name="Oliver M.J."/>
            <person name="He Y."/>
        </authorList>
    </citation>
    <scope>NUCLEOTIDE SEQUENCE [LARGE SCALE GENOMIC DNA]</scope>
    <source>
        <strain evidence="2">cv. XS01</strain>
    </source>
</reference>
<proteinExistence type="predicted"/>
<evidence type="ECO:0000313" key="2">
    <source>
        <dbReference type="Proteomes" id="UP000250235"/>
    </source>
</evidence>
<sequence>MLSSQSRYTSTASKVDNDKQIPQLLFIVLSRYFQQTQESAVVITSRNNSNQFSRNTSKLKTIALYNSNDVVTCHQLALLYTKEPAADRTSKRCRIDPSTGQSADSKISRLIPKASSAMMTSSLLLAASSSRHADIIIAESRFLFASIQQLISSFFALLIPDFYCSSSSSTYLQQTS</sequence>
<keyword evidence="2" id="KW-1185">Reference proteome</keyword>
<gene>
    <name evidence="1" type="ORF">F511_35766</name>
</gene>
<evidence type="ECO:0000313" key="1">
    <source>
        <dbReference type="EMBL" id="KZV38601.1"/>
    </source>
</evidence>
<dbReference type="EMBL" id="KV001783">
    <property type="protein sequence ID" value="KZV38601.1"/>
    <property type="molecule type" value="Genomic_DNA"/>
</dbReference>
<name>A0A2Z7BVJ7_9LAMI</name>
<accession>A0A2Z7BVJ7</accession>